<accession>A0A383C602</accession>
<gene>
    <name evidence="2" type="ORF">METZ01_LOCUS480333</name>
</gene>
<reference evidence="2" key="1">
    <citation type="submission" date="2018-05" db="EMBL/GenBank/DDBJ databases">
        <authorList>
            <person name="Lanie J.A."/>
            <person name="Ng W.-L."/>
            <person name="Kazmierczak K.M."/>
            <person name="Andrzejewski T.M."/>
            <person name="Davidsen T.M."/>
            <person name="Wayne K.J."/>
            <person name="Tettelin H."/>
            <person name="Glass J.I."/>
            <person name="Rusch D."/>
            <person name="Podicherti R."/>
            <person name="Tsui H.-C.T."/>
            <person name="Winkler M.E."/>
        </authorList>
    </citation>
    <scope>NUCLEOTIDE SEQUENCE</scope>
</reference>
<feature type="non-terminal residue" evidence="2">
    <location>
        <position position="1"/>
    </location>
</feature>
<evidence type="ECO:0000256" key="1">
    <source>
        <dbReference type="SAM" id="MobiDB-lite"/>
    </source>
</evidence>
<name>A0A383C602_9ZZZZ</name>
<dbReference type="EMBL" id="UINC01206037">
    <property type="protein sequence ID" value="SVE27479.1"/>
    <property type="molecule type" value="Genomic_DNA"/>
</dbReference>
<sequence length="36" mass="3981">LINKNPRLKSNTRPSGYEPALSPQIKKPASLGFDIE</sequence>
<organism evidence="2">
    <name type="scientific">marine metagenome</name>
    <dbReference type="NCBI Taxonomy" id="408172"/>
    <lineage>
        <taxon>unclassified sequences</taxon>
        <taxon>metagenomes</taxon>
        <taxon>ecological metagenomes</taxon>
    </lineage>
</organism>
<proteinExistence type="predicted"/>
<dbReference type="AlphaFoldDB" id="A0A383C602"/>
<feature type="region of interest" description="Disordered" evidence="1">
    <location>
        <begin position="1"/>
        <end position="36"/>
    </location>
</feature>
<protein>
    <submittedName>
        <fullName evidence="2">Uncharacterized protein</fullName>
    </submittedName>
</protein>
<evidence type="ECO:0000313" key="2">
    <source>
        <dbReference type="EMBL" id="SVE27479.1"/>
    </source>
</evidence>